<dbReference type="AlphaFoldDB" id="D3PIW7"/>
<protein>
    <submittedName>
        <fullName evidence="3">Ras-related protein Rab-24</fullName>
    </submittedName>
    <submittedName>
        <fullName evidence="4">Rasrelated protein Rab24like [Aplysia californica]</fullName>
    </submittedName>
</protein>
<keyword evidence="2" id="KW-0547">Nucleotide-binding</keyword>
<dbReference type="SMART" id="SM00175">
    <property type="entry name" value="RAB"/>
    <property type="match status" value="1"/>
</dbReference>
<comment type="similarity">
    <text evidence="1">Belongs to the small GTPase superfamily. Rab family.</text>
</comment>
<dbReference type="NCBIfam" id="TIGR00231">
    <property type="entry name" value="small_GTP"/>
    <property type="match status" value="1"/>
</dbReference>
<accession>D3PIW7</accession>
<dbReference type="OrthoDB" id="8830751at2759"/>
<dbReference type="SMART" id="SM00173">
    <property type="entry name" value="RAS"/>
    <property type="match status" value="1"/>
</dbReference>
<dbReference type="SUPFAM" id="SSF52540">
    <property type="entry name" value="P-loop containing nucleoside triphosphate hydrolases"/>
    <property type="match status" value="1"/>
</dbReference>
<dbReference type="GO" id="GO:0005525">
    <property type="term" value="F:GTP binding"/>
    <property type="evidence" value="ECO:0007669"/>
    <property type="project" value="InterPro"/>
</dbReference>
<dbReference type="PROSITE" id="PS51419">
    <property type="entry name" value="RAB"/>
    <property type="match status" value="1"/>
</dbReference>
<dbReference type="InterPro" id="IPR027417">
    <property type="entry name" value="P-loop_NTPase"/>
</dbReference>
<dbReference type="Gene3D" id="3.40.50.300">
    <property type="entry name" value="P-loop containing nucleotide triphosphate hydrolases"/>
    <property type="match status" value="1"/>
</dbReference>
<proteinExistence type="evidence at transcript level"/>
<evidence type="ECO:0000313" key="4">
    <source>
        <dbReference type="EMBL" id="CDW34812.1"/>
    </source>
</evidence>
<organism evidence="3">
    <name type="scientific">Lepeophtheirus salmonis</name>
    <name type="common">Salmon louse</name>
    <name type="synonym">Caligus salmonis</name>
    <dbReference type="NCBI Taxonomy" id="72036"/>
    <lineage>
        <taxon>Eukaryota</taxon>
        <taxon>Metazoa</taxon>
        <taxon>Ecdysozoa</taxon>
        <taxon>Arthropoda</taxon>
        <taxon>Crustacea</taxon>
        <taxon>Multicrustacea</taxon>
        <taxon>Hexanauplia</taxon>
        <taxon>Copepoda</taxon>
        <taxon>Siphonostomatoida</taxon>
        <taxon>Caligidae</taxon>
        <taxon>Lepeophtheirus</taxon>
    </lineage>
</organism>
<dbReference type="EMBL" id="BT121573">
    <property type="protein sequence ID" value="ADD38503.1"/>
    <property type="molecule type" value="mRNA"/>
</dbReference>
<dbReference type="InterPro" id="IPR005225">
    <property type="entry name" value="Small_GTP-bd"/>
</dbReference>
<dbReference type="GO" id="GO:0003924">
    <property type="term" value="F:GTPase activity"/>
    <property type="evidence" value="ECO:0007669"/>
    <property type="project" value="InterPro"/>
</dbReference>
<evidence type="ECO:0000313" key="3">
    <source>
        <dbReference type="EMBL" id="ADD38503.1"/>
    </source>
</evidence>
<dbReference type="Pfam" id="PF00071">
    <property type="entry name" value="Ras"/>
    <property type="match status" value="1"/>
</dbReference>
<dbReference type="CDD" id="cd00154">
    <property type="entry name" value="Rab"/>
    <property type="match status" value="1"/>
</dbReference>
<evidence type="ECO:0000256" key="1">
    <source>
        <dbReference type="ARBA" id="ARBA00006270"/>
    </source>
</evidence>
<reference evidence="3" key="1">
    <citation type="submission" date="2010-03" db="EMBL/GenBank/DDBJ databases">
        <title>Atlantic Lepeophtheirus salmonis ESTs and full-length cDNAs.</title>
        <authorList>
            <person name="Yasuike M."/>
            <person name="von Schalburg K."/>
            <person name="Cooper G."/>
            <person name="Leong J."/>
            <person name="Nilsen F."/>
            <person name="Jones S.R.M."/>
            <person name="Koop B.F."/>
        </authorList>
    </citation>
    <scope>NUCLEOTIDE SEQUENCE</scope>
    <source>
        <strain evidence="3">Atlantic form</strain>
        <tissue evidence="3">Mixed tissue</tissue>
    </source>
</reference>
<evidence type="ECO:0000256" key="2">
    <source>
        <dbReference type="ARBA" id="ARBA00022741"/>
    </source>
</evidence>
<gene>
    <name evidence="3" type="primary">RAB24</name>
</gene>
<reference evidence="4" key="2">
    <citation type="submission" date="2014-05" db="EMBL/GenBank/DDBJ databases">
        <authorList>
            <person name="Chronopoulou M."/>
        </authorList>
    </citation>
    <scope>NUCLEOTIDE SEQUENCE</scope>
    <source>
        <tissue evidence="4">Whole organism</tissue>
    </source>
</reference>
<dbReference type="PANTHER" id="PTHR47978">
    <property type="match status" value="1"/>
</dbReference>
<sequence>MALHQRILFGNKDTTDYPEIKTVTLGNTNCGKTSLIQMFIRRNIKQAEIQAGSAFNRFKFLLGNKERNPNSENVLLGIWDTTGDKHFYSISTYYQRNSFVVLVCYDMSDSKSLDNVAFWCEKVRKYSEDRLIYIVGCKSDLEKKICPLELKALVHKYKAKTFETSSYTGENLKKLFIQLYYDYLEEKRRQDQVVKPSPSELKELEALIRASMKALDTSLCVAYA</sequence>
<dbReference type="PRINTS" id="PR00449">
    <property type="entry name" value="RASTRNSFRMNG"/>
</dbReference>
<dbReference type="EMBL" id="HACA01017451">
    <property type="protein sequence ID" value="CDW34812.1"/>
    <property type="molecule type" value="Transcribed_RNA"/>
</dbReference>
<dbReference type="SMART" id="SM00174">
    <property type="entry name" value="RHO"/>
    <property type="match status" value="1"/>
</dbReference>
<dbReference type="InterPro" id="IPR001806">
    <property type="entry name" value="Small_GTPase"/>
</dbReference>
<name>D3PIW7_LEPSM</name>